<evidence type="ECO:0000313" key="1">
    <source>
        <dbReference type="EMBL" id="RMT80677.1"/>
    </source>
</evidence>
<sequence>MSRTKARDVARRQLAETVKVLNDCVLLLSRSSALISHLDTPEVAQYLADLDAFWKRPFPQQAAQHLDNRAVDTFAAAMKAKLANARAKGRQGWSEAAARGEQLADLRVGHLSRSNFDNFEAIVNFAMMLHLRGTNPTVQTSAFHRVNKPSQPIAWDVLSSRGSWCKTVRGHETALAAKQRGFKIEPLYRHAQCFETTADELMEQQS</sequence>
<dbReference type="RefSeq" id="WP_183136043.1">
    <property type="nucleotide sequence ID" value="NZ_RBTP01000042.1"/>
</dbReference>
<dbReference type="EMBL" id="RBTP01000042">
    <property type="protein sequence ID" value="RMT80677.1"/>
    <property type="molecule type" value="Genomic_DNA"/>
</dbReference>
<gene>
    <name evidence="1" type="ORF">ALP40_00861</name>
</gene>
<evidence type="ECO:0000313" key="2">
    <source>
        <dbReference type="Proteomes" id="UP000273854"/>
    </source>
</evidence>
<accession>A0A3M5P932</accession>
<proteinExistence type="predicted"/>
<dbReference type="Proteomes" id="UP000273854">
    <property type="component" value="Unassembled WGS sequence"/>
</dbReference>
<dbReference type="AlphaFoldDB" id="A0A3M5P932"/>
<name>A0A3M5P932_PSEVI</name>
<protein>
    <submittedName>
        <fullName evidence="1">Uncharacterized protein</fullName>
    </submittedName>
</protein>
<comment type="caution">
    <text evidence="1">The sequence shown here is derived from an EMBL/GenBank/DDBJ whole genome shotgun (WGS) entry which is preliminary data.</text>
</comment>
<organism evidence="1 2">
    <name type="scientific">Pseudomonas viridiflava</name>
    <name type="common">Phytomonas viridiflava</name>
    <dbReference type="NCBI Taxonomy" id="33069"/>
    <lineage>
        <taxon>Bacteria</taxon>
        <taxon>Pseudomonadati</taxon>
        <taxon>Pseudomonadota</taxon>
        <taxon>Gammaproteobacteria</taxon>
        <taxon>Pseudomonadales</taxon>
        <taxon>Pseudomonadaceae</taxon>
        <taxon>Pseudomonas</taxon>
    </lineage>
</organism>
<reference evidence="1 2" key="1">
    <citation type="submission" date="2018-08" db="EMBL/GenBank/DDBJ databases">
        <title>Recombination of ecologically and evolutionarily significant loci maintains genetic cohesion in the Pseudomonas syringae species complex.</title>
        <authorList>
            <person name="Dillon M."/>
            <person name="Thakur S."/>
            <person name="Almeida R.N.D."/>
            <person name="Weir B.S."/>
            <person name="Guttman D.S."/>
        </authorList>
    </citation>
    <scope>NUCLEOTIDE SEQUENCE [LARGE SCALE GENOMIC DNA]</scope>
    <source>
        <strain evidence="1 2">ICMP 19473</strain>
    </source>
</reference>